<keyword evidence="14" id="KW-1185">Reference proteome</keyword>
<sequence>MAEVATGPLAALLDRRAIRLGETAADREDAIRRSGAVLVETGAVDPAYVDTMLARERSVSTYVGEGVAIPHGTLAGKDAVRRDALAVLRFPAGVDWGGEQVVVCVAIAARGDGHVALLAQLAEILLDPERARALREATEADEVLRLLKPVDEETDS</sequence>
<dbReference type="PANTHER" id="PTHR30181:SF2">
    <property type="entry name" value="PTS SYSTEM MANNITOL-SPECIFIC EIICBA COMPONENT"/>
    <property type="match status" value="1"/>
</dbReference>
<dbReference type="SUPFAM" id="SSF55804">
    <property type="entry name" value="Phoshotransferase/anion transport protein"/>
    <property type="match status" value="1"/>
</dbReference>
<keyword evidence="4" id="KW-0597">Phosphoprotein</keyword>
<dbReference type="PROSITE" id="PS51094">
    <property type="entry name" value="PTS_EIIA_TYPE_2"/>
    <property type="match status" value="1"/>
</dbReference>
<dbReference type="InterPro" id="IPR050893">
    <property type="entry name" value="Sugar_PTS"/>
</dbReference>
<protein>
    <recommendedName>
        <fullName evidence="2">Mannitol-specific phosphotransferase enzyme IIA component</fullName>
    </recommendedName>
    <alternativeName>
        <fullName evidence="10">EIIA</fullName>
    </alternativeName>
    <alternativeName>
        <fullName evidence="11">EIII</fullName>
    </alternativeName>
    <alternativeName>
        <fullName evidence="9">PTS system mannitol-specific EIIA component</fullName>
    </alternativeName>
</protein>
<evidence type="ECO:0000313" key="13">
    <source>
        <dbReference type="EMBL" id="NJP34895.1"/>
    </source>
</evidence>
<keyword evidence="5 13" id="KW-0762">Sugar transport</keyword>
<evidence type="ECO:0000256" key="2">
    <source>
        <dbReference type="ARBA" id="ARBA00014783"/>
    </source>
</evidence>
<dbReference type="InterPro" id="IPR002178">
    <property type="entry name" value="PTS_EIIA_type-2_dom"/>
</dbReference>
<dbReference type="InterPro" id="IPR016152">
    <property type="entry name" value="PTrfase/Anion_transptr"/>
</dbReference>
<feature type="domain" description="PTS EIIA type-2" evidence="12">
    <location>
        <begin position="11"/>
        <end position="150"/>
    </location>
</feature>
<evidence type="ECO:0000256" key="9">
    <source>
        <dbReference type="ARBA" id="ARBA00029908"/>
    </source>
</evidence>
<organism evidence="13 14">
    <name type="scientific">Micromonospora thermarum</name>
    <dbReference type="NCBI Taxonomy" id="2720024"/>
    <lineage>
        <taxon>Bacteria</taxon>
        <taxon>Bacillati</taxon>
        <taxon>Actinomycetota</taxon>
        <taxon>Actinomycetes</taxon>
        <taxon>Micromonosporales</taxon>
        <taxon>Micromonosporaceae</taxon>
        <taxon>Micromonospora</taxon>
    </lineage>
</organism>
<keyword evidence="7" id="KW-0598">Phosphotransferase system</keyword>
<dbReference type="PROSITE" id="PS00372">
    <property type="entry name" value="PTS_EIIA_TYPE_2_HIS"/>
    <property type="match status" value="1"/>
</dbReference>
<gene>
    <name evidence="13" type="ORF">HCJ94_23655</name>
</gene>
<proteinExistence type="predicted"/>
<dbReference type="Pfam" id="PF00359">
    <property type="entry name" value="PTS_EIIA_2"/>
    <property type="match status" value="1"/>
</dbReference>
<reference evidence="13 14" key="1">
    <citation type="submission" date="2020-03" db="EMBL/GenBank/DDBJ databases">
        <title>WGS of actinomycetes isolated from Thailand.</title>
        <authorList>
            <person name="Thawai C."/>
        </authorList>
    </citation>
    <scope>NUCLEOTIDE SEQUENCE [LARGE SCALE GENOMIC DNA]</scope>
    <source>
        <strain evidence="13 14">HSS6-12</strain>
    </source>
</reference>
<evidence type="ECO:0000256" key="6">
    <source>
        <dbReference type="ARBA" id="ARBA00022679"/>
    </source>
</evidence>
<evidence type="ECO:0000256" key="3">
    <source>
        <dbReference type="ARBA" id="ARBA00022448"/>
    </source>
</evidence>
<keyword evidence="6" id="KW-0808">Transferase</keyword>
<name>A0ABX0ZGF8_9ACTN</name>
<evidence type="ECO:0000256" key="4">
    <source>
        <dbReference type="ARBA" id="ARBA00022553"/>
    </source>
</evidence>
<dbReference type="Gene3D" id="3.40.930.10">
    <property type="entry name" value="Mannitol-specific EII, Chain A"/>
    <property type="match status" value="1"/>
</dbReference>
<keyword evidence="8" id="KW-0418">Kinase</keyword>
<comment type="caution">
    <text evidence="13">The sequence shown here is derived from an EMBL/GenBank/DDBJ whole genome shotgun (WGS) entry which is preliminary data.</text>
</comment>
<dbReference type="PANTHER" id="PTHR30181">
    <property type="entry name" value="MANNITOL PERMEASE IIC COMPONENT"/>
    <property type="match status" value="1"/>
</dbReference>
<evidence type="ECO:0000256" key="5">
    <source>
        <dbReference type="ARBA" id="ARBA00022597"/>
    </source>
</evidence>
<evidence type="ECO:0000256" key="8">
    <source>
        <dbReference type="ARBA" id="ARBA00022777"/>
    </source>
</evidence>
<accession>A0ABX0ZGF8</accession>
<evidence type="ECO:0000313" key="14">
    <source>
        <dbReference type="Proteomes" id="UP000783871"/>
    </source>
</evidence>
<evidence type="ECO:0000259" key="12">
    <source>
        <dbReference type="PROSITE" id="PS51094"/>
    </source>
</evidence>
<dbReference type="CDD" id="cd00211">
    <property type="entry name" value="PTS_IIA_fru"/>
    <property type="match status" value="1"/>
</dbReference>
<evidence type="ECO:0000256" key="1">
    <source>
        <dbReference type="ARBA" id="ARBA00002434"/>
    </source>
</evidence>
<evidence type="ECO:0000256" key="7">
    <source>
        <dbReference type="ARBA" id="ARBA00022683"/>
    </source>
</evidence>
<comment type="function">
    <text evidence="1">The phosphoenolpyruvate-dependent sugar phosphotransferase system (sugar PTS), a major carbohydrate active transport system, catalyzes the phosphorylation of incoming sugar substrates concomitantly with their translocation across the cell membrane. The enzyme II CmtAB PTS system is involved in D-mannitol transport.</text>
</comment>
<dbReference type="RefSeq" id="WP_168003237.1">
    <property type="nucleotide sequence ID" value="NZ_JAATEO010000030.1"/>
</dbReference>
<keyword evidence="3" id="KW-0813">Transport</keyword>
<dbReference type="Proteomes" id="UP000783871">
    <property type="component" value="Unassembled WGS sequence"/>
</dbReference>
<evidence type="ECO:0000256" key="11">
    <source>
        <dbReference type="ARBA" id="ARBA00030962"/>
    </source>
</evidence>
<dbReference type="EMBL" id="JAATEO010000030">
    <property type="protein sequence ID" value="NJP34895.1"/>
    <property type="molecule type" value="Genomic_DNA"/>
</dbReference>
<evidence type="ECO:0000256" key="10">
    <source>
        <dbReference type="ARBA" id="ARBA00030956"/>
    </source>
</evidence>